<gene>
    <name evidence="1" type="ORF">SAMN05660282_01182</name>
</gene>
<organism evidence="1 2">
    <name type="scientific">Corynebacterium spheniscorum</name>
    <dbReference type="NCBI Taxonomy" id="185761"/>
    <lineage>
        <taxon>Bacteria</taxon>
        <taxon>Bacillati</taxon>
        <taxon>Actinomycetota</taxon>
        <taxon>Actinomycetes</taxon>
        <taxon>Mycobacteriales</taxon>
        <taxon>Corynebacteriaceae</taxon>
        <taxon>Corynebacterium</taxon>
    </lineage>
</organism>
<evidence type="ECO:0000313" key="2">
    <source>
        <dbReference type="Proteomes" id="UP000199065"/>
    </source>
</evidence>
<accession>A0A1I2SPG3</accession>
<keyword evidence="2" id="KW-1185">Reference proteome</keyword>
<dbReference type="STRING" id="185761.SAMN05660282_01182"/>
<name>A0A1I2SPG3_9CORY</name>
<protein>
    <submittedName>
        <fullName evidence="1">Uncharacterized protein</fullName>
    </submittedName>
</protein>
<proteinExistence type="predicted"/>
<dbReference type="AlphaFoldDB" id="A0A1I2SPG3"/>
<dbReference type="Proteomes" id="UP000199065">
    <property type="component" value="Unassembled WGS sequence"/>
</dbReference>
<dbReference type="EMBL" id="FOPJ01000006">
    <property type="protein sequence ID" value="SFG54694.1"/>
    <property type="molecule type" value="Genomic_DNA"/>
</dbReference>
<evidence type="ECO:0000313" key="1">
    <source>
        <dbReference type="EMBL" id="SFG54694.1"/>
    </source>
</evidence>
<sequence>MRAEEIRREVEDVLVDLPDDLSNPEQLEAEVARLSKAHELLDRALQD</sequence>
<reference evidence="1 2" key="1">
    <citation type="submission" date="2016-10" db="EMBL/GenBank/DDBJ databases">
        <authorList>
            <person name="de Groot N.N."/>
        </authorList>
    </citation>
    <scope>NUCLEOTIDE SEQUENCE [LARGE SCALE GENOMIC DNA]</scope>
    <source>
        <strain>J11</strain>
        <strain evidence="2">PG 39</strain>
    </source>
</reference>